<dbReference type="AlphaFoldDB" id="A0A9D1UPY0"/>
<comment type="subunit">
    <text evidence="10">Monomer. Associates with 30S ribosomal subunit, binds 16S rRNA.</text>
</comment>
<feature type="domain" description="EngC GTPase" evidence="11">
    <location>
        <begin position="72"/>
        <end position="216"/>
    </location>
</feature>
<comment type="subcellular location">
    <subcellularLocation>
        <location evidence="10">Cytoplasm</location>
    </subcellularLocation>
</comment>
<dbReference type="NCBIfam" id="TIGR00157">
    <property type="entry name" value="ribosome small subunit-dependent GTPase A"/>
    <property type="match status" value="1"/>
</dbReference>
<comment type="cofactor">
    <cofactor evidence="10">
        <name>Zn(2+)</name>
        <dbReference type="ChEBI" id="CHEBI:29105"/>
    </cofactor>
    <text evidence="10">Binds 1 zinc ion per subunit.</text>
</comment>
<dbReference type="InterPro" id="IPR004881">
    <property type="entry name" value="Ribosome_biogen_GTPase_RsgA"/>
</dbReference>
<evidence type="ECO:0000256" key="2">
    <source>
        <dbReference type="ARBA" id="ARBA00022517"/>
    </source>
</evidence>
<dbReference type="Pfam" id="PF16745">
    <property type="entry name" value="RsgA_N"/>
    <property type="match status" value="1"/>
</dbReference>
<evidence type="ECO:0000256" key="4">
    <source>
        <dbReference type="ARBA" id="ARBA00022730"/>
    </source>
</evidence>
<gene>
    <name evidence="10 13" type="primary">rsgA</name>
    <name evidence="13" type="ORF">H9868_07945</name>
</gene>
<dbReference type="GO" id="GO:0003924">
    <property type="term" value="F:GTPase activity"/>
    <property type="evidence" value="ECO:0007669"/>
    <property type="project" value="UniProtKB-UniRule"/>
</dbReference>
<feature type="domain" description="CP-type G" evidence="12">
    <location>
        <begin position="63"/>
        <end position="218"/>
    </location>
</feature>
<feature type="binding site" evidence="10">
    <location>
        <begin position="160"/>
        <end position="168"/>
    </location>
    <ligand>
        <name>GTP</name>
        <dbReference type="ChEBI" id="CHEBI:37565"/>
    </ligand>
</feature>
<keyword evidence="7 10" id="KW-0862">Zinc</keyword>
<evidence type="ECO:0000259" key="11">
    <source>
        <dbReference type="PROSITE" id="PS50936"/>
    </source>
</evidence>
<feature type="binding site" evidence="10">
    <location>
        <begin position="112"/>
        <end position="115"/>
    </location>
    <ligand>
        <name>GTP</name>
        <dbReference type="ChEBI" id="CHEBI:37565"/>
    </ligand>
</feature>
<dbReference type="InterPro" id="IPR012340">
    <property type="entry name" value="NA-bd_OB-fold"/>
</dbReference>
<keyword evidence="9 10" id="KW-0342">GTP-binding</keyword>
<dbReference type="GO" id="GO:0046872">
    <property type="term" value="F:metal ion binding"/>
    <property type="evidence" value="ECO:0007669"/>
    <property type="project" value="UniProtKB-KW"/>
</dbReference>
<keyword evidence="2 10" id="KW-0690">Ribosome biogenesis</keyword>
<dbReference type="InterPro" id="IPR010914">
    <property type="entry name" value="RsgA_GTPase_dom"/>
</dbReference>
<dbReference type="PROSITE" id="PS50936">
    <property type="entry name" value="ENGC_GTPASE"/>
    <property type="match status" value="1"/>
</dbReference>
<comment type="function">
    <text evidence="10">One of several proteins that assist in the late maturation steps of the functional core of the 30S ribosomal subunit. Helps release RbfA from mature subunits. May play a role in the assembly of ribosomal proteins into the subunit. Circularly permuted GTPase that catalyzes slow GTP hydrolysis, GTPase activity is stimulated by the 30S ribosomal subunit.</text>
</comment>
<sequence length="298" mass="32822">MAEGMIFKALSGFYYVDDGQHLVTCRARGKFRHNKQTPLVGDRVTFTPLEHDTGALDAILPRKNEFQRPAVANIDLLVIIASGAIPVTDPFLIDRVVSIAEGRGCESLICINKCDLEPAEELYETYRKAGFATFRVSAETGEGVAELGQAIAGKVCAFTGNSGVGKSSILNALEPDFGLATGAVSDRLGRGRHTTRHVELFRLSNGAVVADTPGFSSFDTEGMELRSPQELQYTFREFAPYLDRCRFQGCAHIKEKGCAVLEAVKAGEISPSRHESYVRLYQQAKEVPEWKRRQMRGE</sequence>
<comment type="similarity">
    <text evidence="10">Belongs to the TRAFAC class YlqF/YawG GTPase family. RsgA subfamily.</text>
</comment>
<feature type="binding site" evidence="10">
    <location>
        <position position="245"/>
    </location>
    <ligand>
        <name>Zn(2+)</name>
        <dbReference type="ChEBI" id="CHEBI:29105"/>
    </ligand>
</feature>
<organism evidence="13 14">
    <name type="scientific">Candidatus Flavonifractor merdipullorum</name>
    <dbReference type="NCBI Taxonomy" id="2838590"/>
    <lineage>
        <taxon>Bacteria</taxon>
        <taxon>Bacillati</taxon>
        <taxon>Bacillota</taxon>
        <taxon>Clostridia</taxon>
        <taxon>Eubacteriales</taxon>
        <taxon>Oscillospiraceae</taxon>
        <taxon>Flavonifractor</taxon>
    </lineage>
</organism>
<accession>A0A9D1UPY0</accession>
<protein>
    <recommendedName>
        <fullName evidence="10">Small ribosomal subunit biogenesis GTPase RsgA</fullName>
        <ecNumber evidence="10">3.6.1.-</ecNumber>
    </recommendedName>
</protein>
<dbReference type="GO" id="GO:0019843">
    <property type="term" value="F:rRNA binding"/>
    <property type="evidence" value="ECO:0007669"/>
    <property type="project" value="UniProtKB-KW"/>
</dbReference>
<keyword evidence="5 10" id="KW-0547">Nucleotide-binding</keyword>
<dbReference type="PANTHER" id="PTHR32120">
    <property type="entry name" value="SMALL RIBOSOMAL SUBUNIT BIOGENESIS GTPASE RSGA"/>
    <property type="match status" value="1"/>
</dbReference>
<name>A0A9D1UPY0_9FIRM</name>
<dbReference type="Gene3D" id="3.40.50.300">
    <property type="entry name" value="P-loop containing nucleotide triphosphate hydrolases"/>
    <property type="match status" value="1"/>
</dbReference>
<keyword evidence="8 10" id="KW-0694">RNA-binding</keyword>
<dbReference type="SUPFAM" id="SSF52540">
    <property type="entry name" value="P-loop containing nucleoside triphosphate hydrolases"/>
    <property type="match status" value="1"/>
</dbReference>
<evidence type="ECO:0000313" key="14">
    <source>
        <dbReference type="Proteomes" id="UP000824192"/>
    </source>
</evidence>
<dbReference type="InterPro" id="IPR031944">
    <property type="entry name" value="RsgA_N"/>
</dbReference>
<reference evidence="13" key="2">
    <citation type="submission" date="2021-04" db="EMBL/GenBank/DDBJ databases">
        <authorList>
            <person name="Gilroy R."/>
        </authorList>
    </citation>
    <scope>NUCLEOTIDE SEQUENCE</scope>
    <source>
        <strain evidence="13">ChiGjej6B6-1540</strain>
    </source>
</reference>
<evidence type="ECO:0000256" key="8">
    <source>
        <dbReference type="ARBA" id="ARBA00022884"/>
    </source>
</evidence>
<dbReference type="SUPFAM" id="SSF50249">
    <property type="entry name" value="Nucleic acid-binding proteins"/>
    <property type="match status" value="1"/>
</dbReference>
<dbReference type="PANTHER" id="PTHR32120:SF11">
    <property type="entry name" value="SMALL RIBOSOMAL SUBUNIT BIOGENESIS GTPASE RSGA 1, MITOCHONDRIAL-RELATED"/>
    <property type="match status" value="1"/>
</dbReference>
<dbReference type="Proteomes" id="UP000824192">
    <property type="component" value="Unassembled WGS sequence"/>
</dbReference>
<evidence type="ECO:0000256" key="1">
    <source>
        <dbReference type="ARBA" id="ARBA00022490"/>
    </source>
</evidence>
<dbReference type="CDD" id="cd04466">
    <property type="entry name" value="S1_YloQ_GTPase"/>
    <property type="match status" value="1"/>
</dbReference>
<proteinExistence type="inferred from homology"/>
<dbReference type="PROSITE" id="PS51721">
    <property type="entry name" value="G_CP"/>
    <property type="match status" value="1"/>
</dbReference>
<comment type="caution">
    <text evidence="13">The sequence shown here is derived from an EMBL/GenBank/DDBJ whole genome shotgun (WGS) entry which is preliminary data.</text>
</comment>
<evidence type="ECO:0000256" key="9">
    <source>
        <dbReference type="ARBA" id="ARBA00023134"/>
    </source>
</evidence>
<evidence type="ECO:0000256" key="7">
    <source>
        <dbReference type="ARBA" id="ARBA00022833"/>
    </source>
</evidence>
<evidence type="ECO:0000256" key="3">
    <source>
        <dbReference type="ARBA" id="ARBA00022723"/>
    </source>
</evidence>
<dbReference type="InterPro" id="IPR027417">
    <property type="entry name" value="P-loop_NTPase"/>
</dbReference>
<feature type="binding site" evidence="10">
    <location>
        <position position="258"/>
    </location>
    <ligand>
        <name>Zn(2+)</name>
        <dbReference type="ChEBI" id="CHEBI:29105"/>
    </ligand>
</feature>
<evidence type="ECO:0000256" key="6">
    <source>
        <dbReference type="ARBA" id="ARBA00022801"/>
    </source>
</evidence>
<keyword evidence="1 10" id="KW-0963">Cytoplasm</keyword>
<keyword evidence="6 10" id="KW-0378">Hydrolase</keyword>
<dbReference type="Gene3D" id="2.40.50.140">
    <property type="entry name" value="Nucleic acid-binding proteins"/>
    <property type="match status" value="1"/>
</dbReference>
<dbReference type="CDD" id="cd01854">
    <property type="entry name" value="YjeQ_EngC"/>
    <property type="match status" value="1"/>
</dbReference>
<dbReference type="GO" id="GO:0005737">
    <property type="term" value="C:cytoplasm"/>
    <property type="evidence" value="ECO:0007669"/>
    <property type="project" value="UniProtKB-SubCell"/>
</dbReference>
<keyword evidence="4 10" id="KW-0699">rRNA-binding</keyword>
<evidence type="ECO:0000259" key="12">
    <source>
        <dbReference type="PROSITE" id="PS51721"/>
    </source>
</evidence>
<dbReference type="HAMAP" id="MF_01820">
    <property type="entry name" value="GTPase_RsgA"/>
    <property type="match status" value="1"/>
</dbReference>
<evidence type="ECO:0000256" key="5">
    <source>
        <dbReference type="ARBA" id="ARBA00022741"/>
    </source>
</evidence>
<feature type="binding site" evidence="10">
    <location>
        <position position="250"/>
    </location>
    <ligand>
        <name>Zn(2+)</name>
        <dbReference type="ChEBI" id="CHEBI:29105"/>
    </ligand>
</feature>
<keyword evidence="3 10" id="KW-0479">Metal-binding</keyword>
<evidence type="ECO:0000256" key="10">
    <source>
        <dbReference type="HAMAP-Rule" id="MF_01820"/>
    </source>
</evidence>
<dbReference type="Gene3D" id="1.10.40.50">
    <property type="entry name" value="Probable gtpase engc, domain 3"/>
    <property type="match status" value="1"/>
</dbReference>
<dbReference type="EC" id="3.6.1.-" evidence="10"/>
<dbReference type="GO" id="GO:0005525">
    <property type="term" value="F:GTP binding"/>
    <property type="evidence" value="ECO:0007669"/>
    <property type="project" value="UniProtKB-UniRule"/>
</dbReference>
<dbReference type="EMBL" id="DXGA01000169">
    <property type="protein sequence ID" value="HIW94455.1"/>
    <property type="molecule type" value="Genomic_DNA"/>
</dbReference>
<dbReference type="InterPro" id="IPR030378">
    <property type="entry name" value="G_CP_dom"/>
</dbReference>
<reference evidence="13" key="1">
    <citation type="journal article" date="2021" name="PeerJ">
        <title>Extensive microbial diversity within the chicken gut microbiome revealed by metagenomics and culture.</title>
        <authorList>
            <person name="Gilroy R."/>
            <person name="Ravi A."/>
            <person name="Getino M."/>
            <person name="Pursley I."/>
            <person name="Horton D.L."/>
            <person name="Alikhan N.F."/>
            <person name="Baker D."/>
            <person name="Gharbi K."/>
            <person name="Hall N."/>
            <person name="Watson M."/>
            <person name="Adriaenssens E.M."/>
            <person name="Foster-Nyarko E."/>
            <person name="Jarju S."/>
            <person name="Secka A."/>
            <person name="Antonio M."/>
            <person name="Oren A."/>
            <person name="Chaudhuri R.R."/>
            <person name="La Ragione R."/>
            <person name="Hildebrand F."/>
            <person name="Pallen M.J."/>
        </authorList>
    </citation>
    <scope>NUCLEOTIDE SEQUENCE</scope>
    <source>
        <strain evidence="13">ChiGjej6B6-1540</strain>
    </source>
</reference>
<dbReference type="Pfam" id="PF03193">
    <property type="entry name" value="RsgA_GTPase"/>
    <property type="match status" value="1"/>
</dbReference>
<feature type="binding site" evidence="10">
    <location>
        <position position="252"/>
    </location>
    <ligand>
        <name>Zn(2+)</name>
        <dbReference type="ChEBI" id="CHEBI:29105"/>
    </ligand>
</feature>
<dbReference type="GO" id="GO:0042274">
    <property type="term" value="P:ribosomal small subunit biogenesis"/>
    <property type="evidence" value="ECO:0007669"/>
    <property type="project" value="UniProtKB-UniRule"/>
</dbReference>
<evidence type="ECO:0000313" key="13">
    <source>
        <dbReference type="EMBL" id="HIW94455.1"/>
    </source>
</evidence>